<organism evidence="1 2">
    <name type="scientific">Manihot esculenta</name>
    <name type="common">Cassava</name>
    <name type="synonym">Jatropha manihot</name>
    <dbReference type="NCBI Taxonomy" id="3983"/>
    <lineage>
        <taxon>Eukaryota</taxon>
        <taxon>Viridiplantae</taxon>
        <taxon>Streptophyta</taxon>
        <taxon>Embryophyta</taxon>
        <taxon>Tracheophyta</taxon>
        <taxon>Spermatophyta</taxon>
        <taxon>Magnoliopsida</taxon>
        <taxon>eudicotyledons</taxon>
        <taxon>Gunneridae</taxon>
        <taxon>Pentapetalae</taxon>
        <taxon>rosids</taxon>
        <taxon>fabids</taxon>
        <taxon>Malpighiales</taxon>
        <taxon>Euphorbiaceae</taxon>
        <taxon>Crotonoideae</taxon>
        <taxon>Manihoteae</taxon>
        <taxon>Manihot</taxon>
    </lineage>
</organism>
<dbReference type="Proteomes" id="UP000091857">
    <property type="component" value="Chromosome 12"/>
</dbReference>
<reference evidence="2" key="1">
    <citation type="journal article" date="2016" name="Nat. Biotechnol.">
        <title>Sequencing wild and cultivated cassava and related species reveals extensive interspecific hybridization and genetic diversity.</title>
        <authorList>
            <person name="Bredeson J.V."/>
            <person name="Lyons J.B."/>
            <person name="Prochnik S.E."/>
            <person name="Wu G.A."/>
            <person name="Ha C.M."/>
            <person name="Edsinger-Gonzales E."/>
            <person name="Grimwood J."/>
            <person name="Schmutz J."/>
            <person name="Rabbi I.Y."/>
            <person name="Egesi C."/>
            <person name="Nauluvula P."/>
            <person name="Lebot V."/>
            <person name="Ndunguru J."/>
            <person name="Mkamilo G."/>
            <person name="Bart R.S."/>
            <person name="Setter T.L."/>
            <person name="Gleadow R.M."/>
            <person name="Kulakow P."/>
            <person name="Ferguson M.E."/>
            <person name="Rounsley S."/>
            <person name="Rokhsar D.S."/>
        </authorList>
    </citation>
    <scope>NUCLEOTIDE SEQUENCE [LARGE SCALE GENOMIC DNA]</scope>
    <source>
        <strain evidence="2">cv. AM560-2</strain>
    </source>
</reference>
<name>A0ACB7GQJ2_MANES</name>
<gene>
    <name evidence="1" type="ORF">MANES_12G063605v8</name>
</gene>
<evidence type="ECO:0000313" key="1">
    <source>
        <dbReference type="EMBL" id="KAG8642216.1"/>
    </source>
</evidence>
<evidence type="ECO:0000313" key="2">
    <source>
        <dbReference type="Proteomes" id="UP000091857"/>
    </source>
</evidence>
<sequence>MSHQTLFSQGTSSAKGLCFKCKQPYSPLHQCPNKSFRMIIASEDESPPGELDLLKGDRAEPLTVAIIDSHFTQMELSFFSVGGISQSKTMKLFGQIGSTRVVLMVDSGASHCFVSKKLAQCLALPLCSIDPFHVKLGDGRCLQTSGLCKDLSINLGPLTISLDCYVFPLGGVDVILGISWLETLGNVKMNWQALTMRFSHQGQKVTLRGSHSLFHSPLSLHSFFKLTDVGYKVIIWPCEAVLSEHTLDLTLSPDKSTQLSSVLDTHSSIFSESHSLRPIRASDHAIALQSGVTTISVKSYRYSHH</sequence>
<protein>
    <submittedName>
        <fullName evidence="1">Uncharacterized protein</fullName>
    </submittedName>
</protein>
<proteinExistence type="predicted"/>
<accession>A0ACB7GQJ2</accession>
<dbReference type="EMBL" id="CM004398">
    <property type="protein sequence ID" value="KAG8642216.1"/>
    <property type="molecule type" value="Genomic_DNA"/>
</dbReference>
<keyword evidence="2" id="KW-1185">Reference proteome</keyword>
<comment type="caution">
    <text evidence="1">The sequence shown here is derived from an EMBL/GenBank/DDBJ whole genome shotgun (WGS) entry which is preliminary data.</text>
</comment>